<dbReference type="PROSITE" id="PS01037">
    <property type="entry name" value="SBP_BACTERIAL_1"/>
    <property type="match status" value="1"/>
</dbReference>
<evidence type="ECO:0000313" key="10">
    <source>
        <dbReference type="Proteomes" id="UP001155586"/>
    </source>
</evidence>
<gene>
    <name evidence="9" type="ORF">MD483_01470</name>
</gene>
<dbReference type="EMBL" id="JAKRRX010000005">
    <property type="protein sequence ID" value="MCW8332505.1"/>
    <property type="molecule type" value="Genomic_DNA"/>
</dbReference>
<evidence type="ECO:0000256" key="8">
    <source>
        <dbReference type="SAM" id="SignalP"/>
    </source>
</evidence>
<organism evidence="9 10">
    <name type="scientific">Vibrio paucivorans</name>
    <dbReference type="NCBI Taxonomy" id="2829489"/>
    <lineage>
        <taxon>Bacteria</taxon>
        <taxon>Pseudomonadati</taxon>
        <taxon>Pseudomonadota</taxon>
        <taxon>Gammaproteobacteria</taxon>
        <taxon>Vibrionales</taxon>
        <taxon>Vibrionaceae</taxon>
        <taxon>Vibrio</taxon>
    </lineage>
</organism>
<protein>
    <recommendedName>
        <fullName evidence="4">sn-glycerol-3-phosphate-binding periplasmic protein UgpB</fullName>
    </recommendedName>
</protein>
<dbReference type="SUPFAM" id="SSF53850">
    <property type="entry name" value="Periplasmic binding protein-like II"/>
    <property type="match status" value="1"/>
</dbReference>
<keyword evidence="5" id="KW-0813">Transport</keyword>
<dbReference type="GO" id="GO:0042597">
    <property type="term" value="C:periplasmic space"/>
    <property type="evidence" value="ECO:0007669"/>
    <property type="project" value="UniProtKB-SubCell"/>
</dbReference>
<comment type="subunit">
    <text evidence="3">The complex is composed of two ATP-binding proteins (UgpC), two transmembrane proteins (UgpA and UgpE) and a solute-binding protein (UgpB).</text>
</comment>
<dbReference type="GO" id="GO:0055085">
    <property type="term" value="P:transmembrane transport"/>
    <property type="evidence" value="ECO:0007669"/>
    <property type="project" value="InterPro"/>
</dbReference>
<comment type="caution">
    <text evidence="9">The sequence shown here is derived from an EMBL/GenBank/DDBJ whole genome shotgun (WGS) entry which is preliminary data.</text>
</comment>
<reference evidence="9" key="1">
    <citation type="submission" date="2022-02" db="EMBL/GenBank/DDBJ databases">
        <title>Vibrio sp. nov., a new bacterium isolated from Bohai sea, China.</title>
        <authorList>
            <person name="Yuan Y."/>
        </authorList>
    </citation>
    <scope>NUCLEOTIDE SEQUENCE</scope>
    <source>
        <strain evidence="9">DBSS07</strain>
    </source>
</reference>
<comment type="similarity">
    <text evidence="2">Belongs to the bacterial solute-binding protein 1 family.</text>
</comment>
<dbReference type="InterPro" id="IPR006061">
    <property type="entry name" value="SBP_1_CS"/>
</dbReference>
<evidence type="ECO:0000256" key="5">
    <source>
        <dbReference type="ARBA" id="ARBA00022448"/>
    </source>
</evidence>
<dbReference type="Proteomes" id="UP001155586">
    <property type="component" value="Unassembled WGS sequence"/>
</dbReference>
<evidence type="ECO:0000256" key="3">
    <source>
        <dbReference type="ARBA" id="ARBA00011557"/>
    </source>
</evidence>
<comment type="subcellular location">
    <subcellularLocation>
        <location evidence="1">Periplasm</location>
    </subcellularLocation>
</comment>
<dbReference type="AlphaFoldDB" id="A0A9X3CBB9"/>
<evidence type="ECO:0000256" key="1">
    <source>
        <dbReference type="ARBA" id="ARBA00004418"/>
    </source>
</evidence>
<keyword evidence="7" id="KW-0574">Periplasm</keyword>
<dbReference type="Gene3D" id="3.40.190.10">
    <property type="entry name" value="Periplasmic binding protein-like II"/>
    <property type="match status" value="2"/>
</dbReference>
<dbReference type="CDD" id="cd14748">
    <property type="entry name" value="PBP2_UgpB"/>
    <property type="match status" value="1"/>
</dbReference>
<keyword evidence="10" id="KW-1185">Reference proteome</keyword>
<dbReference type="PANTHER" id="PTHR43649">
    <property type="entry name" value="ARABINOSE-BINDING PROTEIN-RELATED"/>
    <property type="match status" value="1"/>
</dbReference>
<evidence type="ECO:0000256" key="4">
    <source>
        <dbReference type="ARBA" id="ARBA00017470"/>
    </source>
</evidence>
<feature type="chain" id="PRO_5040911708" description="sn-glycerol-3-phosphate-binding periplasmic protein UgpB" evidence="8">
    <location>
        <begin position="41"/>
        <end position="450"/>
    </location>
</feature>
<dbReference type="PANTHER" id="PTHR43649:SF31">
    <property type="entry name" value="SN-GLYCEROL-3-PHOSPHATE-BINDING PERIPLASMIC PROTEIN UGPB"/>
    <property type="match status" value="1"/>
</dbReference>
<sequence>MKKLCSKKPSAKTFGFKSLSFRNKWLAGLLTATVSGTTFAATEITWWHAMGGQLGDTVNQIATDFNASQDDYKITPVYKGSYTETLTAGIAAFRAGQAPNILQVFDAGAATIMTAPGVAKPVQDIMVESGYPFQSKDYLAGVRNFYADNNGKMIGMPFNSSTPVLYYNKDILAKVGVEAPKTYEQLEQVAQKLKDKGYASFSQSLTPWIMFENFKSRHNLPLADKQNGYDGLPTKIMFNTEDMLMHVKKLKEWSNKGYYKYYGSDWDANQTPFERQEVAMWMGSSGSFGCFRNRVKFELGTTYLPYWESVNPNAGHTFIGGAALFALNGHKSNEDKAVAAFFEYLTQPDTQMYWHKTTGYVPVTNAAYELTKQSGYYKEQPDAEVGIKQLSLTSGEWTKGYRLGYYTQIREVMHREFDNIFAGRSSVENSLDKVEAESTQLLKRFARTVQ</sequence>
<keyword evidence="6 8" id="KW-0732">Signal</keyword>
<evidence type="ECO:0000256" key="6">
    <source>
        <dbReference type="ARBA" id="ARBA00022729"/>
    </source>
</evidence>
<dbReference type="Pfam" id="PF13416">
    <property type="entry name" value="SBP_bac_8"/>
    <property type="match status" value="1"/>
</dbReference>
<name>A0A9X3CBB9_9VIBR</name>
<dbReference type="InterPro" id="IPR006059">
    <property type="entry name" value="SBP"/>
</dbReference>
<evidence type="ECO:0000256" key="7">
    <source>
        <dbReference type="ARBA" id="ARBA00022764"/>
    </source>
</evidence>
<proteinExistence type="inferred from homology"/>
<accession>A0A9X3CBB9</accession>
<feature type="signal peptide" evidence="8">
    <location>
        <begin position="1"/>
        <end position="40"/>
    </location>
</feature>
<dbReference type="RefSeq" id="WP_265686265.1">
    <property type="nucleotide sequence ID" value="NZ_JAKRRX010000005.1"/>
</dbReference>
<evidence type="ECO:0000256" key="2">
    <source>
        <dbReference type="ARBA" id="ARBA00008520"/>
    </source>
</evidence>
<dbReference type="InterPro" id="IPR050490">
    <property type="entry name" value="Bact_solute-bd_prot1"/>
</dbReference>
<evidence type="ECO:0000313" key="9">
    <source>
        <dbReference type="EMBL" id="MCW8332505.1"/>
    </source>
</evidence>